<feature type="domain" description="DUF3447" evidence="1">
    <location>
        <begin position="219"/>
        <end position="292"/>
    </location>
</feature>
<dbReference type="PANTHER" id="PTHR24182">
    <property type="entry name" value="ANKYRIN REPEAT AND SOCS BOX CONTAINING 4"/>
    <property type="match status" value="1"/>
</dbReference>
<organism evidence="2 3">
    <name type="scientific">Trichomonas vaginalis (strain ATCC PRA-98 / G3)</name>
    <dbReference type="NCBI Taxonomy" id="412133"/>
    <lineage>
        <taxon>Eukaryota</taxon>
        <taxon>Metamonada</taxon>
        <taxon>Parabasalia</taxon>
        <taxon>Trichomonadida</taxon>
        <taxon>Trichomonadidae</taxon>
        <taxon>Trichomonas</taxon>
    </lineage>
</organism>
<dbReference type="InParanoid" id="A2ENT1"/>
<name>A2ENT1_TRIV3</name>
<evidence type="ECO:0000259" key="1">
    <source>
        <dbReference type="Pfam" id="PF11929"/>
    </source>
</evidence>
<evidence type="ECO:0000313" key="2">
    <source>
        <dbReference type="EMBL" id="EAY05707.1"/>
    </source>
</evidence>
<dbReference type="KEGG" id="tva:4763577"/>
<dbReference type="InterPro" id="IPR020683">
    <property type="entry name" value="DUF3447"/>
</dbReference>
<dbReference type="InterPro" id="IPR036770">
    <property type="entry name" value="Ankyrin_rpt-contain_sf"/>
</dbReference>
<reference evidence="2" key="1">
    <citation type="submission" date="2006-10" db="EMBL/GenBank/DDBJ databases">
        <authorList>
            <person name="Amadeo P."/>
            <person name="Zhao Q."/>
            <person name="Wortman J."/>
            <person name="Fraser-Liggett C."/>
            <person name="Carlton J."/>
        </authorList>
    </citation>
    <scope>NUCLEOTIDE SEQUENCE</scope>
    <source>
        <strain evidence="2">G3</strain>
    </source>
</reference>
<dbReference type="SUPFAM" id="SSF48403">
    <property type="entry name" value="Ankyrin repeat"/>
    <property type="match status" value="1"/>
</dbReference>
<gene>
    <name evidence="2" type="ORF">TVAG_005510</name>
</gene>
<reference evidence="2" key="2">
    <citation type="journal article" date="2007" name="Science">
        <title>Draft genome sequence of the sexually transmitted pathogen Trichomonas vaginalis.</title>
        <authorList>
            <person name="Carlton J.M."/>
            <person name="Hirt R.P."/>
            <person name="Silva J.C."/>
            <person name="Delcher A.L."/>
            <person name="Schatz M."/>
            <person name="Zhao Q."/>
            <person name="Wortman J.R."/>
            <person name="Bidwell S.L."/>
            <person name="Alsmark U.C.M."/>
            <person name="Besteiro S."/>
            <person name="Sicheritz-Ponten T."/>
            <person name="Noel C.J."/>
            <person name="Dacks J.B."/>
            <person name="Foster P.G."/>
            <person name="Simillion C."/>
            <person name="Van de Peer Y."/>
            <person name="Miranda-Saavedra D."/>
            <person name="Barton G.J."/>
            <person name="Westrop G.D."/>
            <person name="Mueller S."/>
            <person name="Dessi D."/>
            <person name="Fiori P.L."/>
            <person name="Ren Q."/>
            <person name="Paulsen I."/>
            <person name="Zhang H."/>
            <person name="Bastida-Corcuera F.D."/>
            <person name="Simoes-Barbosa A."/>
            <person name="Brown M.T."/>
            <person name="Hayes R.D."/>
            <person name="Mukherjee M."/>
            <person name="Okumura C.Y."/>
            <person name="Schneider R."/>
            <person name="Smith A.J."/>
            <person name="Vanacova S."/>
            <person name="Villalvazo M."/>
            <person name="Haas B.J."/>
            <person name="Pertea M."/>
            <person name="Feldblyum T.V."/>
            <person name="Utterback T.R."/>
            <person name="Shu C.L."/>
            <person name="Osoegawa K."/>
            <person name="de Jong P.J."/>
            <person name="Hrdy I."/>
            <person name="Horvathova L."/>
            <person name="Zubacova Z."/>
            <person name="Dolezal P."/>
            <person name="Malik S.B."/>
            <person name="Logsdon J.M. Jr."/>
            <person name="Henze K."/>
            <person name="Gupta A."/>
            <person name="Wang C.C."/>
            <person name="Dunne R.L."/>
            <person name="Upcroft J.A."/>
            <person name="Upcroft P."/>
            <person name="White O."/>
            <person name="Salzberg S.L."/>
            <person name="Tang P."/>
            <person name="Chiu C.-H."/>
            <person name="Lee Y.-S."/>
            <person name="Embley T.M."/>
            <person name="Coombs G.H."/>
            <person name="Mottram J.C."/>
            <person name="Tachezy J."/>
            <person name="Fraser-Liggett C.M."/>
            <person name="Johnson P.J."/>
        </authorList>
    </citation>
    <scope>NUCLEOTIDE SEQUENCE [LARGE SCALE GENOMIC DNA]</scope>
    <source>
        <strain evidence="2">G3</strain>
    </source>
</reference>
<dbReference type="AlphaFoldDB" id="A2ENT1"/>
<dbReference type="RefSeq" id="XP_001317930.1">
    <property type="nucleotide sequence ID" value="XM_001317895.1"/>
</dbReference>
<dbReference type="EMBL" id="DS113442">
    <property type="protein sequence ID" value="EAY05707.1"/>
    <property type="molecule type" value="Genomic_DNA"/>
</dbReference>
<dbReference type="Proteomes" id="UP000001542">
    <property type="component" value="Unassembled WGS sequence"/>
</dbReference>
<dbReference type="VEuPathDB" id="TrichDB:TVAG_005510"/>
<accession>A2ENT1</accession>
<protein>
    <recommendedName>
        <fullName evidence="1">DUF3447 domain-containing protein</fullName>
    </recommendedName>
</protein>
<keyword evidence="3" id="KW-1185">Reference proteome</keyword>
<dbReference type="PANTHER" id="PTHR24182:SF13">
    <property type="entry name" value="LD18443P"/>
    <property type="match status" value="1"/>
</dbReference>
<dbReference type="VEuPathDB" id="TrichDB:TVAGG3_0666800"/>
<evidence type="ECO:0000313" key="3">
    <source>
        <dbReference type="Proteomes" id="UP000001542"/>
    </source>
</evidence>
<dbReference type="SMR" id="A2ENT1"/>
<dbReference type="Pfam" id="PF11929">
    <property type="entry name" value="DUF3447"/>
    <property type="match status" value="1"/>
</dbReference>
<sequence length="331" mass="38507">MSIDELLQNKTCVQKEAKNDISQDKNTQKQTTNSESNNDIDLIKMFDDNIAAYDKRYHMKSNESIDEVFALIEKVLISKYKTPSINIVLTILEAIRYNYRSINIYIDLLKRIITKYPIPSLPKEQVETAKYNGLILSTNPEEICLIDRSLYEQEENEIIEIIAYDQIDKFKEYISKTKKNRISSFDIPSYRRVTHIEGCAYFGSVNIFMFLFPDAYKSPETFECAIIGGNTDIINECLKNGMFYFDSVNTAIECHNNQFLEYVLEMGLVDIRKFKYLVDSTCTATNLKALFLLYNKDKEGTAQTFAAFPQLNDIIKSKIIDFYIRCQRIFK</sequence>
<dbReference type="OrthoDB" id="19174at2759"/>
<proteinExistence type="predicted"/>